<dbReference type="Pfam" id="PF21041">
    <property type="entry name" value="XMAP215_CLASP_TOG"/>
    <property type="match status" value="1"/>
</dbReference>
<dbReference type="SUPFAM" id="SSF48371">
    <property type="entry name" value="ARM repeat"/>
    <property type="match status" value="1"/>
</dbReference>
<dbReference type="AlphaFoldDB" id="T1G301"/>
<protein>
    <recommendedName>
        <fullName evidence="6">TOG domain-containing protein</fullName>
    </recommendedName>
</protein>
<dbReference type="PANTHER" id="PTHR21567:SF9">
    <property type="entry name" value="CLIP-ASSOCIATING PROTEIN"/>
    <property type="match status" value="1"/>
</dbReference>
<dbReference type="InterPro" id="IPR011989">
    <property type="entry name" value="ARM-like"/>
</dbReference>
<dbReference type="InterPro" id="IPR024395">
    <property type="entry name" value="CLASP_N_dom"/>
</dbReference>
<dbReference type="OrthoDB" id="46159at2759"/>
<dbReference type="GO" id="GO:1902903">
    <property type="term" value="P:regulation of supramolecular fiber organization"/>
    <property type="evidence" value="ECO:0007669"/>
    <property type="project" value="UniProtKB-ARBA"/>
</dbReference>
<dbReference type="CTD" id="20215449"/>
<dbReference type="KEGG" id="hro:HELRODRAFT_77583"/>
<reference evidence="8" key="3">
    <citation type="submission" date="2015-06" db="UniProtKB">
        <authorList>
            <consortium name="EnsemblMetazoa"/>
        </authorList>
    </citation>
    <scope>IDENTIFICATION</scope>
</reference>
<feature type="repeat" description="HEAT" evidence="5">
    <location>
        <begin position="107"/>
        <end position="144"/>
    </location>
</feature>
<reference evidence="9" key="1">
    <citation type="submission" date="2012-12" db="EMBL/GenBank/DDBJ databases">
        <authorList>
            <person name="Hellsten U."/>
            <person name="Grimwood J."/>
            <person name="Chapman J.A."/>
            <person name="Shapiro H."/>
            <person name="Aerts A."/>
            <person name="Otillar R.P."/>
            <person name="Terry A.Y."/>
            <person name="Boore J.L."/>
            <person name="Simakov O."/>
            <person name="Marletaz F."/>
            <person name="Cho S.-J."/>
            <person name="Edsinger-Gonzales E."/>
            <person name="Havlak P."/>
            <person name="Kuo D.-H."/>
            <person name="Larsson T."/>
            <person name="Lv J."/>
            <person name="Arendt D."/>
            <person name="Savage R."/>
            <person name="Osoegawa K."/>
            <person name="de Jong P."/>
            <person name="Lindberg D.R."/>
            <person name="Seaver E.C."/>
            <person name="Weisblat D.A."/>
            <person name="Putnam N.H."/>
            <person name="Grigoriev I.V."/>
            <person name="Rokhsar D.S."/>
        </authorList>
    </citation>
    <scope>NUCLEOTIDE SEQUENCE</scope>
</reference>
<gene>
    <name evidence="8" type="primary">20215449</name>
    <name evidence="7" type="ORF">HELRODRAFT_77583</name>
</gene>
<dbReference type="GO" id="GO:0015631">
    <property type="term" value="F:tubulin binding"/>
    <property type="evidence" value="ECO:0007669"/>
    <property type="project" value="InterPro"/>
</dbReference>
<evidence type="ECO:0000259" key="6">
    <source>
        <dbReference type="SMART" id="SM01349"/>
    </source>
</evidence>
<dbReference type="GO" id="GO:0031110">
    <property type="term" value="P:regulation of microtubule polymerization or depolymerization"/>
    <property type="evidence" value="ECO:0007669"/>
    <property type="project" value="UniProtKB-ARBA"/>
</dbReference>
<keyword evidence="9" id="KW-1185">Reference proteome</keyword>
<dbReference type="SMART" id="SM01349">
    <property type="entry name" value="TOG"/>
    <property type="match status" value="1"/>
</dbReference>
<dbReference type="Proteomes" id="UP000015101">
    <property type="component" value="Unassembled WGS sequence"/>
</dbReference>
<dbReference type="OMA" id="ICKRDIQ"/>
<evidence type="ECO:0000256" key="1">
    <source>
        <dbReference type="ARBA" id="ARBA00004245"/>
    </source>
</evidence>
<dbReference type="PROSITE" id="PS50077">
    <property type="entry name" value="HEAT_REPEAT"/>
    <property type="match status" value="1"/>
</dbReference>
<accession>T1G301</accession>
<dbReference type="InterPro" id="IPR034085">
    <property type="entry name" value="TOG"/>
</dbReference>
<dbReference type="GeneID" id="20215449"/>
<evidence type="ECO:0000256" key="2">
    <source>
        <dbReference type="ARBA" id="ARBA00022490"/>
    </source>
</evidence>
<dbReference type="EMBL" id="KB096325">
    <property type="protein sequence ID" value="ESO05607.1"/>
    <property type="molecule type" value="Genomic_DNA"/>
</dbReference>
<dbReference type="Gene3D" id="1.25.10.10">
    <property type="entry name" value="Leucine-rich Repeat Variant"/>
    <property type="match status" value="2"/>
</dbReference>
<dbReference type="InterPro" id="IPR016024">
    <property type="entry name" value="ARM-type_fold"/>
</dbReference>
<evidence type="ECO:0000256" key="4">
    <source>
        <dbReference type="ARBA" id="ARBA00023212"/>
    </source>
</evidence>
<dbReference type="GO" id="GO:0005819">
    <property type="term" value="C:spindle"/>
    <property type="evidence" value="ECO:0007669"/>
    <property type="project" value="UniProtKB-ARBA"/>
</dbReference>
<dbReference type="EnsemblMetazoa" id="HelroT77583">
    <property type="protein sequence ID" value="HelroP77583"/>
    <property type="gene ID" value="HelroG77583"/>
</dbReference>
<dbReference type="GO" id="GO:0000226">
    <property type="term" value="P:microtubule cytoskeleton organization"/>
    <property type="evidence" value="ECO:0007669"/>
    <property type="project" value="UniProtKB-ARBA"/>
</dbReference>
<sequence length="405" mass="45311">SSTQVSLLGLEVVHALVSRMKANFKQHITSVLSVTIDRLGDSKDQVRDCAKKVLLSFMVPASNPQYIIERLTPAFTHKLWKVKEESLCLVNYVLNEWGAKSIIISKLIPLVVKMMEDSSVPVREQAVLTLVEFYRHVGERVRQDICKRDIQPSKLSILTSKMDEAKNKGLMIASYEGWFMSWSNNEPDGPVEVAIKKAPRSKSTGRSQVPPIKSIAGAGSQSHAGALDEELFCKSFDDVPKIFISSSKDLIARMEKVKDTLNDTNKDWELRQDALKSLRSLVVANATKYPEFLGLLKGLGPALRVSVLDLRSQIVREACITLGYLSQELGRDFEQMAEYIIPAIIQLLPNSAKVMSTSGLVVLKFILQYTQSHRLIPLITCNLASKSNIIRRLAVILVYHLPEFC</sequence>
<comment type="subcellular location">
    <subcellularLocation>
        <location evidence="1">Cytoplasm</location>
        <location evidence="1">Cytoskeleton</location>
    </subcellularLocation>
</comment>
<dbReference type="GO" id="GO:0000278">
    <property type="term" value="P:mitotic cell cycle"/>
    <property type="evidence" value="ECO:0007669"/>
    <property type="project" value="UniProtKB-ARBA"/>
</dbReference>
<keyword evidence="4" id="KW-0206">Cytoskeleton</keyword>
<name>T1G301_HELRO</name>
<keyword evidence="3" id="KW-0677">Repeat</keyword>
<evidence type="ECO:0000313" key="7">
    <source>
        <dbReference type="EMBL" id="ESO05607.1"/>
    </source>
</evidence>
<dbReference type="InterPro" id="IPR048491">
    <property type="entry name" value="XMAP215_CLASP_TOG"/>
</dbReference>
<dbReference type="Pfam" id="PF12348">
    <property type="entry name" value="CLASP_N"/>
    <property type="match status" value="1"/>
</dbReference>
<organism evidence="8 9">
    <name type="scientific">Helobdella robusta</name>
    <name type="common">Californian leech</name>
    <dbReference type="NCBI Taxonomy" id="6412"/>
    <lineage>
        <taxon>Eukaryota</taxon>
        <taxon>Metazoa</taxon>
        <taxon>Spiralia</taxon>
        <taxon>Lophotrochozoa</taxon>
        <taxon>Annelida</taxon>
        <taxon>Clitellata</taxon>
        <taxon>Hirudinea</taxon>
        <taxon>Rhynchobdellida</taxon>
        <taxon>Glossiphoniidae</taxon>
        <taxon>Helobdella</taxon>
    </lineage>
</organism>
<dbReference type="InterPro" id="IPR021133">
    <property type="entry name" value="HEAT_type_2"/>
</dbReference>
<evidence type="ECO:0000313" key="8">
    <source>
        <dbReference type="EnsemblMetazoa" id="HelroP77583"/>
    </source>
</evidence>
<dbReference type="InParanoid" id="T1G301"/>
<proteinExistence type="predicted"/>
<dbReference type="eggNOG" id="KOG2956">
    <property type="taxonomic scope" value="Eukaryota"/>
</dbReference>
<keyword evidence="2" id="KW-0963">Cytoplasm</keyword>
<dbReference type="STRING" id="6412.T1G301"/>
<dbReference type="PANTHER" id="PTHR21567">
    <property type="entry name" value="CLASP"/>
    <property type="match status" value="1"/>
</dbReference>
<evidence type="ECO:0000256" key="5">
    <source>
        <dbReference type="PROSITE-ProRule" id="PRU00103"/>
    </source>
</evidence>
<dbReference type="EMBL" id="AMQM01003831">
    <property type="status" value="NOT_ANNOTATED_CDS"/>
    <property type="molecule type" value="Genomic_DNA"/>
</dbReference>
<feature type="domain" description="TOG" evidence="6">
    <location>
        <begin position="1"/>
        <end position="171"/>
    </location>
</feature>
<dbReference type="HOGENOM" id="CLU_680747_0_0_1"/>
<reference evidence="7 9" key="2">
    <citation type="journal article" date="2013" name="Nature">
        <title>Insights into bilaterian evolution from three spiralian genomes.</title>
        <authorList>
            <person name="Simakov O."/>
            <person name="Marletaz F."/>
            <person name="Cho S.J."/>
            <person name="Edsinger-Gonzales E."/>
            <person name="Havlak P."/>
            <person name="Hellsten U."/>
            <person name="Kuo D.H."/>
            <person name="Larsson T."/>
            <person name="Lv J."/>
            <person name="Arendt D."/>
            <person name="Savage R."/>
            <person name="Osoegawa K."/>
            <person name="de Jong P."/>
            <person name="Grimwood J."/>
            <person name="Chapman J.A."/>
            <person name="Shapiro H."/>
            <person name="Aerts A."/>
            <person name="Otillar R.P."/>
            <person name="Terry A.Y."/>
            <person name="Boore J.L."/>
            <person name="Grigoriev I.V."/>
            <person name="Lindberg D.R."/>
            <person name="Seaver E.C."/>
            <person name="Weisblat D.A."/>
            <person name="Putnam N.H."/>
            <person name="Rokhsar D.S."/>
        </authorList>
    </citation>
    <scope>NUCLEOTIDE SEQUENCE</scope>
</reference>
<evidence type="ECO:0000313" key="9">
    <source>
        <dbReference type="Proteomes" id="UP000015101"/>
    </source>
</evidence>
<evidence type="ECO:0000256" key="3">
    <source>
        <dbReference type="ARBA" id="ARBA00022737"/>
    </source>
</evidence>
<dbReference type="RefSeq" id="XP_009016240.1">
    <property type="nucleotide sequence ID" value="XM_009017992.1"/>
</dbReference>